<dbReference type="RefSeq" id="WP_311183798.1">
    <property type="nucleotide sequence ID" value="NZ_CP115543.1"/>
</dbReference>
<sequence length="109" mass="11994">MAAVFGNARARDKIEIRTLLKPISIKTIRNWQAARRWEPTWCDGSRTTTPDLTTLPLRHCALLTLSNRVAPVESDRASSNASWLHNGRGVPLYQPPGRARLSAPGAPAP</sequence>
<evidence type="ECO:0000313" key="2">
    <source>
        <dbReference type="Proteomes" id="UP001305421"/>
    </source>
</evidence>
<reference evidence="1 2" key="1">
    <citation type="submission" date="2022-12" db="EMBL/GenBank/DDBJ databases">
        <title>Two new species, Stenotrophomonas aracearum and Stenotrophomonas oahuensis, isolated from Anthurium (Araceae family) in Hawaii.</title>
        <authorList>
            <person name="Chunag S.C."/>
            <person name="Dobhal S."/>
            <person name="Alvarez A."/>
            <person name="Arif M."/>
        </authorList>
    </citation>
    <scope>NUCLEOTIDE SEQUENCE [LARGE SCALE GENOMIC DNA]</scope>
    <source>
        <strain evidence="1 2">A5588</strain>
    </source>
</reference>
<accession>A0ABY9YEU9</accession>
<keyword evidence="2" id="KW-1185">Reference proteome</keyword>
<protein>
    <submittedName>
        <fullName evidence="1">Uncharacterized protein</fullName>
    </submittedName>
</protein>
<organism evidence="1 2">
    <name type="scientific">Stenotrophomonas aracearum</name>
    <dbReference type="NCBI Taxonomy" id="3003272"/>
    <lineage>
        <taxon>Bacteria</taxon>
        <taxon>Pseudomonadati</taxon>
        <taxon>Pseudomonadota</taxon>
        <taxon>Gammaproteobacteria</taxon>
        <taxon>Lysobacterales</taxon>
        <taxon>Lysobacteraceae</taxon>
        <taxon>Stenotrophomonas</taxon>
    </lineage>
</organism>
<evidence type="ECO:0000313" key="1">
    <source>
        <dbReference type="EMBL" id="WNH49341.1"/>
    </source>
</evidence>
<proteinExistence type="predicted"/>
<dbReference type="EMBL" id="CP115543">
    <property type="protein sequence ID" value="WNH49341.1"/>
    <property type="molecule type" value="Genomic_DNA"/>
</dbReference>
<dbReference type="Proteomes" id="UP001305421">
    <property type="component" value="Chromosome"/>
</dbReference>
<gene>
    <name evidence="1" type="ORF">PDM28_03115</name>
</gene>
<name>A0ABY9YEU9_9GAMM</name>